<name>A0AAV1E983_OLDCO</name>
<dbReference type="PANTHER" id="PTHR33735:SF26">
    <property type="entry name" value="PTERIN-BINDING DOMAIN-CONTAINING PROTEIN"/>
    <property type="match status" value="1"/>
</dbReference>
<proteinExistence type="predicted"/>
<dbReference type="Proteomes" id="UP001161247">
    <property type="component" value="Chromosome 8"/>
</dbReference>
<gene>
    <name evidence="1" type="ORF">OLC1_LOCUS22582</name>
</gene>
<evidence type="ECO:0000313" key="2">
    <source>
        <dbReference type="Proteomes" id="UP001161247"/>
    </source>
</evidence>
<dbReference type="AlphaFoldDB" id="A0AAV1E983"/>
<reference evidence="1" key="1">
    <citation type="submission" date="2023-03" db="EMBL/GenBank/DDBJ databases">
        <authorList>
            <person name="Julca I."/>
        </authorList>
    </citation>
    <scope>NUCLEOTIDE SEQUENCE</scope>
</reference>
<accession>A0AAV1E983</accession>
<evidence type="ECO:0000313" key="1">
    <source>
        <dbReference type="EMBL" id="CAI9116228.1"/>
    </source>
</evidence>
<dbReference type="SUPFAM" id="SSF58104">
    <property type="entry name" value="Methyl-accepting chemotaxis protein (MCP) signaling domain"/>
    <property type="match status" value="1"/>
</dbReference>
<protein>
    <submittedName>
        <fullName evidence="1">OLC1v1017324C2</fullName>
    </submittedName>
</protein>
<organism evidence="1 2">
    <name type="scientific">Oldenlandia corymbosa var. corymbosa</name>
    <dbReference type="NCBI Taxonomy" id="529605"/>
    <lineage>
        <taxon>Eukaryota</taxon>
        <taxon>Viridiplantae</taxon>
        <taxon>Streptophyta</taxon>
        <taxon>Embryophyta</taxon>
        <taxon>Tracheophyta</taxon>
        <taxon>Spermatophyta</taxon>
        <taxon>Magnoliopsida</taxon>
        <taxon>eudicotyledons</taxon>
        <taxon>Gunneridae</taxon>
        <taxon>Pentapetalae</taxon>
        <taxon>asterids</taxon>
        <taxon>lamiids</taxon>
        <taxon>Gentianales</taxon>
        <taxon>Rubiaceae</taxon>
        <taxon>Rubioideae</taxon>
        <taxon>Spermacoceae</taxon>
        <taxon>Hedyotis-Oldenlandia complex</taxon>
        <taxon>Oldenlandia</taxon>
    </lineage>
</organism>
<dbReference type="EMBL" id="OX459125">
    <property type="protein sequence ID" value="CAI9116228.1"/>
    <property type="molecule type" value="Genomic_DNA"/>
</dbReference>
<keyword evidence="2" id="KW-1185">Reference proteome</keyword>
<sequence>MDQRGTHSEFSDHCLILSDSTKLSKKNPKKKKKNHFSPNYFCFGFICRYVSIKCTPESSDHLQSFLAADKAWVNWIWGLVALVPLVIQRLLTLTKETEAAAETVEKVADTVEKVAEDVEKLAEDVSEKLPQGGKLKQVVDFVENVAKETAKDARSTEDLMNKVEEVDQQIESIITHGSKANVQESSKDQA</sequence>
<dbReference type="PANTHER" id="PTHR33735">
    <property type="entry name" value="EXPRESSED PROTEIN"/>
    <property type="match status" value="1"/>
</dbReference>